<dbReference type="PROSITE" id="PS00841">
    <property type="entry name" value="XPG_1"/>
    <property type="match status" value="1"/>
</dbReference>
<feature type="compositionally biased region" description="Acidic residues" evidence="14">
    <location>
        <begin position="459"/>
        <end position="475"/>
    </location>
</feature>
<dbReference type="InterPro" id="IPR008918">
    <property type="entry name" value="HhH2"/>
</dbReference>
<feature type="compositionally biased region" description="Acidic residues" evidence="14">
    <location>
        <begin position="424"/>
        <end position="440"/>
    </location>
</feature>
<dbReference type="GO" id="GO:0046872">
    <property type="term" value="F:metal ion binding"/>
    <property type="evidence" value="ECO:0007669"/>
    <property type="project" value="UniProtKB-KW"/>
</dbReference>
<feature type="region of interest" description="Disordered" evidence="14">
    <location>
        <begin position="385"/>
        <end position="507"/>
    </location>
</feature>
<dbReference type="PANTHER" id="PTHR16171">
    <property type="entry name" value="DNA REPAIR PROTEIN COMPLEMENTING XP-G CELLS-RELATED"/>
    <property type="match status" value="1"/>
</dbReference>
<dbReference type="PROSITE" id="PS00842">
    <property type="entry name" value="XPG_2"/>
    <property type="match status" value="1"/>
</dbReference>
<reference evidence="19" key="1">
    <citation type="journal article" date="2014" name="Microb. Cell Fact.">
        <title>Exploiting Issatchenkia orientalis SD108 for succinic acid production.</title>
        <authorList>
            <person name="Xiao H."/>
            <person name="Shao Z."/>
            <person name="Jiang Y."/>
            <person name="Dole S."/>
            <person name="Zhao H."/>
        </authorList>
    </citation>
    <scope>NUCLEOTIDE SEQUENCE [LARGE SCALE GENOMIC DNA]</scope>
    <source>
        <strain evidence="19">SD108</strain>
    </source>
</reference>
<organism evidence="17 19">
    <name type="scientific">Pichia kudriavzevii</name>
    <name type="common">Yeast</name>
    <name type="synonym">Issatchenkia orientalis</name>
    <dbReference type="NCBI Taxonomy" id="4909"/>
    <lineage>
        <taxon>Eukaryota</taxon>
        <taxon>Fungi</taxon>
        <taxon>Dikarya</taxon>
        <taxon>Ascomycota</taxon>
        <taxon>Saccharomycotina</taxon>
        <taxon>Pichiomycetes</taxon>
        <taxon>Pichiales</taxon>
        <taxon>Pichiaceae</taxon>
        <taxon>Pichia</taxon>
    </lineage>
</organism>
<dbReference type="SUPFAM" id="SSF88723">
    <property type="entry name" value="PIN domain-like"/>
    <property type="match status" value="1"/>
</dbReference>
<dbReference type="GO" id="GO:0048256">
    <property type="term" value="F:flap endonuclease activity"/>
    <property type="evidence" value="ECO:0007669"/>
    <property type="project" value="UniProtKB-ARBA"/>
</dbReference>
<proteinExistence type="inferred from homology"/>
<dbReference type="InterPro" id="IPR036279">
    <property type="entry name" value="5-3_exonuclease_C_sf"/>
</dbReference>
<reference evidence="17" key="2">
    <citation type="submission" date="2014-08" db="EMBL/GenBank/DDBJ databases">
        <title>Exploiting Issatchenkia orientalis SD108 for Succinic Acid Production.</title>
        <authorList>
            <person name="Xiao H."/>
            <person name="Shao Z."/>
            <person name="Jiang Y."/>
            <person name="Dole S."/>
            <person name="Zhao H."/>
        </authorList>
    </citation>
    <scope>NUCLEOTIDE SEQUENCE [LARGE SCALE GENOMIC DNA]</scope>
    <source>
        <strain evidence="17">SD108</strain>
    </source>
</reference>
<feature type="region of interest" description="Disordered" evidence="14">
    <location>
        <begin position="708"/>
        <end position="763"/>
    </location>
</feature>
<dbReference type="SMART" id="SM00485">
    <property type="entry name" value="XPGN"/>
    <property type="match status" value="1"/>
</dbReference>
<comment type="similarity">
    <text evidence="12">Belongs to the XPG/RAD2 endonuclease family. GEN subfamily.</text>
</comment>
<evidence type="ECO:0000256" key="9">
    <source>
        <dbReference type="ARBA" id="ARBA00022842"/>
    </source>
</evidence>
<comment type="similarity">
    <text evidence="3">Belongs to the XPG/RAD2 endonuclease family. XPG subfamily.</text>
</comment>
<dbReference type="InterPro" id="IPR001044">
    <property type="entry name" value="XPG/Rad2_eukaryotes"/>
</dbReference>
<feature type="domain" description="XPG N-terminal" evidence="16">
    <location>
        <begin position="1"/>
        <end position="98"/>
    </location>
</feature>
<dbReference type="PRINTS" id="PR00066">
    <property type="entry name" value="XRODRMPGMNTG"/>
</dbReference>
<dbReference type="InterPro" id="IPR006085">
    <property type="entry name" value="XPG_DNA_repair_N"/>
</dbReference>
<comment type="cofactor">
    <cofactor evidence="1">
        <name>Mg(2+)</name>
        <dbReference type="ChEBI" id="CHEBI:18420"/>
    </cofactor>
</comment>
<evidence type="ECO:0000313" key="20">
    <source>
        <dbReference type="Proteomes" id="UP000189274"/>
    </source>
</evidence>
<keyword evidence="7" id="KW-0227">DNA damage</keyword>
<dbReference type="InterPro" id="IPR006084">
    <property type="entry name" value="XPG/Rad2"/>
</dbReference>
<evidence type="ECO:0000256" key="8">
    <source>
        <dbReference type="ARBA" id="ARBA00022801"/>
    </source>
</evidence>
<dbReference type="Gene3D" id="1.10.150.20">
    <property type="entry name" value="5' to 3' exonuclease, C-terminal subdomain"/>
    <property type="match status" value="1"/>
</dbReference>
<keyword evidence="10" id="KW-0234">DNA repair</keyword>
<dbReference type="Pfam" id="PF00867">
    <property type="entry name" value="XPG_I"/>
    <property type="match status" value="1"/>
</dbReference>
<dbReference type="Gene3D" id="3.40.50.1010">
    <property type="entry name" value="5'-nuclease"/>
    <property type="match status" value="2"/>
</dbReference>
<evidence type="ECO:0000313" key="17">
    <source>
        <dbReference type="EMBL" id="KGK38683.1"/>
    </source>
</evidence>
<keyword evidence="5" id="KW-0479">Metal-binding</keyword>
<dbReference type="GO" id="GO:0003697">
    <property type="term" value="F:single-stranded DNA binding"/>
    <property type="evidence" value="ECO:0007669"/>
    <property type="project" value="InterPro"/>
</dbReference>
<sequence>MGVHGLWEIVGPTARPVRVESLRNKRLAVDASIWIYQFMKAVRDAEGNQMKNSHIVGFFRRICKLIYLGIKPVFVFDGGVPALKRDTIRKRKEKREGNKETIQQTAQKLLAKQLQNYADGKQERPKVGGVAKVSQNFNATRQELKPDGLYYDLYYDDVVDEGDGEEQLEKTVSKPTKERERENTRFKQQDEYHLPKRTITVDEDDNRLMTENEYTRLTREIDCGLSDIDLDNINPQSKEFSNLPLSTQYIVLSHLRLRSRLRMGYTKEQLQTLFPDPMEFSKFQIQMVQKRNYFTQKIMNVTGMDGDDSGDVVSRSIASDRNRAYNLQKVGNGYALTISNDNKEGKSYEKPVFLDADVKPKIEHIDLEDEKSDASLSEIDWNDETVQESGDQSSSNGQTKVGIPNALFVQDSDDEETNYKVEELSDPQSDDESFEMEDVTDAPLSVVNNTKEDFKKDYEEDGEEEEEEEDDDDDIMKEIKSLYDYSNRNNKNKSKAGMVHSVSPDEDIDNYEEIQTKHIEEDELKQAIEKSKEEYMNMLTDEKEGKLSKSTIETDAPFILSSSTLAKTFKLPNFSMKNNLLFGGKSRKAEVADVKTQNETSKNSVKDNSKPLPLPLPKWFSSNSHGNTSATMGNKDEIKRTSNNRLTEDEKAGIVSYGEIGSYFSSDDDENVEYIDTKTLNEVNEVPGSVLENSFTAVPEKPVTAASINEKSSDDSILLNEDNQENRSGQNKKGDIKPPAINQNKKADAAISKRAPDIRETVPGNNVQDIRDILGGNNRIPEIDEDFEFSDDEETELLLGMQEENRSYKKFAHDIKSDYSREHNETTWTYNDEAILQEQLRRQKRDSDEVSTQMIYDVQDLLSRFGIPFITAPMEAEAQCAELKLIGLVDGIITDDSDCFLFGGDKVYKNLFNDKHFVECYQISDLKEELGLTRDSLIDIAILLGSDYTEGIKGIGKVMAMEILGEFKTLEHFRDWWQDYQNGKIDENSDTPIRRKLRKSLRKFLFLESDFPNKLIYEAYKHPEVDHDKTSFKWGSPDLDKLRTYFKYYVGWDKEKVDEIIVPVIKNMNKPQMTIEEFFPVDTIRAKRKLEMSKRIQVASDKLKKYVNSRSVQNESANKRQKV</sequence>
<dbReference type="CDD" id="cd09904">
    <property type="entry name" value="H3TH_XPG"/>
    <property type="match status" value="1"/>
</dbReference>
<dbReference type="FunFam" id="3.40.50.1010:FF:000061">
    <property type="entry name" value="Single-stranded DNA endonuclease (Eurofung)"/>
    <property type="match status" value="1"/>
</dbReference>
<evidence type="ECO:0000256" key="4">
    <source>
        <dbReference type="ARBA" id="ARBA00022722"/>
    </source>
</evidence>
<keyword evidence="11" id="KW-0539">Nucleus</keyword>
<feature type="region of interest" description="Disordered" evidence="14">
    <location>
        <begin position="594"/>
        <end position="641"/>
    </location>
</feature>
<dbReference type="CDD" id="cd09868">
    <property type="entry name" value="PIN_XPG_RAD2"/>
    <property type="match status" value="2"/>
</dbReference>
<dbReference type="eggNOG" id="KOG2520">
    <property type="taxonomic scope" value="Eukaryota"/>
</dbReference>
<dbReference type="Proteomes" id="UP000189274">
    <property type="component" value="Unassembled WGS sequence"/>
</dbReference>
<evidence type="ECO:0000256" key="14">
    <source>
        <dbReference type="SAM" id="MobiDB-lite"/>
    </source>
</evidence>
<dbReference type="FunFam" id="1.10.150.20:FF:000030">
    <property type="entry name" value="Flap endonuclease GEN-like 1"/>
    <property type="match status" value="1"/>
</dbReference>
<reference evidence="18" key="4">
    <citation type="submission" date="2017-01" db="EMBL/GenBank/DDBJ databases">
        <authorList>
            <person name="Mah S.A."/>
            <person name="Swanson W.J."/>
            <person name="Moy G.W."/>
            <person name="Vacquier V.D."/>
        </authorList>
    </citation>
    <scope>NUCLEOTIDE SEQUENCE [LARGE SCALE GENOMIC DNA]</scope>
    <source>
        <strain evidence="18">129</strain>
    </source>
</reference>
<evidence type="ECO:0000256" key="10">
    <source>
        <dbReference type="ARBA" id="ARBA00023204"/>
    </source>
</evidence>
<feature type="coiled-coil region" evidence="13">
    <location>
        <begin position="514"/>
        <end position="541"/>
    </location>
</feature>
<feature type="compositionally biased region" description="Polar residues" evidence="14">
    <location>
        <begin position="387"/>
        <end position="399"/>
    </location>
</feature>
<evidence type="ECO:0000256" key="1">
    <source>
        <dbReference type="ARBA" id="ARBA00001946"/>
    </source>
</evidence>
<dbReference type="SUPFAM" id="SSF47807">
    <property type="entry name" value="5' to 3' exonuclease, C-terminal subdomain"/>
    <property type="match status" value="1"/>
</dbReference>
<evidence type="ECO:0000256" key="13">
    <source>
        <dbReference type="SAM" id="Coils"/>
    </source>
</evidence>
<dbReference type="Proteomes" id="UP000029867">
    <property type="component" value="Unassembled WGS sequence"/>
</dbReference>
<evidence type="ECO:0000256" key="3">
    <source>
        <dbReference type="ARBA" id="ARBA00005283"/>
    </source>
</evidence>
<dbReference type="SMART" id="SM00279">
    <property type="entry name" value="HhH2"/>
    <property type="match status" value="1"/>
</dbReference>
<evidence type="ECO:0000313" key="18">
    <source>
        <dbReference type="EMBL" id="ONH76411.1"/>
    </source>
</evidence>
<dbReference type="EMBL" id="MQVM01000004">
    <property type="protein sequence ID" value="ONH76411.1"/>
    <property type="molecule type" value="Genomic_DNA"/>
</dbReference>
<evidence type="ECO:0000259" key="15">
    <source>
        <dbReference type="SMART" id="SM00484"/>
    </source>
</evidence>
<dbReference type="GO" id="GO:0000014">
    <property type="term" value="F:single-stranded DNA endodeoxyribonuclease activity"/>
    <property type="evidence" value="ECO:0007669"/>
    <property type="project" value="EnsemblFungi"/>
</dbReference>
<comment type="caution">
    <text evidence="17">The sequence shown here is derived from an EMBL/GenBank/DDBJ whole genome shotgun (WGS) entry which is preliminary data.</text>
</comment>
<dbReference type="GO" id="GO:0006366">
    <property type="term" value="P:transcription by RNA polymerase II"/>
    <property type="evidence" value="ECO:0007669"/>
    <property type="project" value="EnsemblFungi"/>
</dbReference>
<dbReference type="SMART" id="SM00484">
    <property type="entry name" value="XPGI"/>
    <property type="match status" value="1"/>
</dbReference>
<evidence type="ECO:0000256" key="5">
    <source>
        <dbReference type="ARBA" id="ARBA00022723"/>
    </source>
</evidence>
<feature type="compositionally biased region" description="Polar residues" evidence="14">
    <location>
        <begin position="620"/>
        <end position="632"/>
    </location>
</feature>
<keyword evidence="13" id="KW-0175">Coiled coil</keyword>
<evidence type="ECO:0000256" key="12">
    <source>
        <dbReference type="ARBA" id="ARBA00038112"/>
    </source>
</evidence>
<keyword evidence="8" id="KW-0378">Hydrolase</keyword>
<dbReference type="GO" id="GO:0006289">
    <property type="term" value="P:nucleotide-excision repair"/>
    <property type="evidence" value="ECO:0007669"/>
    <property type="project" value="EnsemblFungi"/>
</dbReference>
<protein>
    <submittedName>
        <fullName evidence="18">DNA repair protein RAD2</fullName>
    </submittedName>
</protein>
<dbReference type="PRINTS" id="PR00853">
    <property type="entry name" value="XPGRADSUPER"/>
</dbReference>
<dbReference type="Pfam" id="PF00752">
    <property type="entry name" value="XPG_N"/>
    <property type="match status" value="1"/>
</dbReference>
<dbReference type="GO" id="GO:0000112">
    <property type="term" value="C:nucleotide-excision repair factor 3 complex"/>
    <property type="evidence" value="ECO:0007669"/>
    <property type="project" value="EnsemblFungi"/>
</dbReference>
<evidence type="ECO:0000256" key="2">
    <source>
        <dbReference type="ARBA" id="ARBA00004123"/>
    </source>
</evidence>
<comment type="subcellular location">
    <subcellularLocation>
        <location evidence="2">Nucleus</location>
    </subcellularLocation>
</comment>
<keyword evidence="6" id="KW-0255">Endonuclease</keyword>
<reference evidence="20" key="3">
    <citation type="journal article" date="2017" name="Genome Announc.">
        <title>Genome sequences of Cyberlindnera fabianii 65, Pichia kudriavzevii 129, and Saccharomyces cerevisiae 131 isolated from fermented masau fruits in Zimbabwe.</title>
        <authorList>
            <person name="van Rijswijck I.M.H."/>
            <person name="Derks M.F.L."/>
            <person name="Abee T."/>
            <person name="de Ridder D."/>
            <person name="Smid E.J."/>
        </authorList>
    </citation>
    <scope>NUCLEOTIDE SEQUENCE [LARGE SCALE GENOMIC DNA]</scope>
    <source>
        <strain evidence="20">129</strain>
    </source>
</reference>
<dbReference type="AlphaFoldDB" id="A0A099P0U1"/>
<dbReference type="VEuPathDB" id="FungiDB:C5L36_0C11310"/>
<accession>A0A099P0U1</accession>
<evidence type="ECO:0000313" key="19">
    <source>
        <dbReference type="Proteomes" id="UP000029867"/>
    </source>
</evidence>
<dbReference type="HOGENOM" id="CLU_003018_2_0_1"/>
<keyword evidence="4" id="KW-0540">Nuclease</keyword>
<evidence type="ECO:0000256" key="6">
    <source>
        <dbReference type="ARBA" id="ARBA00022759"/>
    </source>
</evidence>
<keyword evidence="9" id="KW-0460">Magnesium</keyword>
<dbReference type="EMBL" id="JQFK01000017">
    <property type="protein sequence ID" value="KGK38683.1"/>
    <property type="molecule type" value="Genomic_DNA"/>
</dbReference>
<dbReference type="PANTHER" id="PTHR16171:SF7">
    <property type="entry name" value="DNA REPAIR PROTEIN RAD2"/>
    <property type="match status" value="1"/>
</dbReference>
<feature type="domain" description="XPG-I" evidence="15">
    <location>
        <begin position="863"/>
        <end position="932"/>
    </location>
</feature>
<dbReference type="InterPro" id="IPR019974">
    <property type="entry name" value="XPG_CS"/>
</dbReference>
<gene>
    <name evidence="18" type="ORF">BOH78_1265</name>
    <name evidence="17" type="ORF">JL09_g2192</name>
</gene>
<dbReference type="InterPro" id="IPR029060">
    <property type="entry name" value="PIN-like_dom_sf"/>
</dbReference>
<dbReference type="InterPro" id="IPR006086">
    <property type="entry name" value="XPG-I_dom"/>
</dbReference>
<name>A0A099P0U1_PICKU</name>
<evidence type="ECO:0000256" key="11">
    <source>
        <dbReference type="ARBA" id="ARBA00023242"/>
    </source>
</evidence>
<evidence type="ECO:0000256" key="7">
    <source>
        <dbReference type="ARBA" id="ARBA00022763"/>
    </source>
</evidence>
<evidence type="ECO:0000259" key="16">
    <source>
        <dbReference type="SMART" id="SM00485"/>
    </source>
</evidence>